<accession>A0A1F8FZD5</accession>
<dbReference type="SUPFAM" id="SSF49401">
    <property type="entry name" value="Bacterial adhesins"/>
    <property type="match status" value="1"/>
</dbReference>
<organism evidence="8 9">
    <name type="scientific">Candidatus Yanofskybacteria bacterium RIFCSPHIGHO2_02_FULL_50_12</name>
    <dbReference type="NCBI Taxonomy" id="1802685"/>
    <lineage>
        <taxon>Bacteria</taxon>
        <taxon>Candidatus Yanofskyibacteriota</taxon>
    </lineage>
</organism>
<dbReference type="GO" id="GO:0005576">
    <property type="term" value="C:extracellular region"/>
    <property type="evidence" value="ECO:0007669"/>
    <property type="project" value="UniProtKB-SubCell"/>
</dbReference>
<dbReference type="InterPro" id="IPR047589">
    <property type="entry name" value="DUF11_rpt"/>
</dbReference>
<dbReference type="SUPFAM" id="SSF117074">
    <property type="entry name" value="Hypothetical protein PA1324"/>
    <property type="match status" value="1"/>
</dbReference>
<evidence type="ECO:0000256" key="4">
    <source>
        <dbReference type="SAM" id="MobiDB-lite"/>
    </source>
</evidence>
<keyword evidence="3 5" id="KW-0732">Signal</keyword>
<dbReference type="PRINTS" id="PR01217">
    <property type="entry name" value="PRICHEXTENSN"/>
</dbReference>
<dbReference type="Pfam" id="PF17210">
    <property type="entry name" value="SdrD_B"/>
    <property type="match status" value="1"/>
</dbReference>
<dbReference type="Pfam" id="PF01345">
    <property type="entry name" value="DUF11"/>
    <property type="match status" value="2"/>
</dbReference>
<feature type="domain" description="DUF11" evidence="6">
    <location>
        <begin position="515"/>
        <end position="626"/>
    </location>
</feature>
<feature type="domain" description="SD-repeat containing protein B" evidence="7">
    <location>
        <begin position="195"/>
        <end position="266"/>
    </location>
</feature>
<feature type="region of interest" description="Disordered" evidence="4">
    <location>
        <begin position="289"/>
        <end position="320"/>
    </location>
</feature>
<dbReference type="STRING" id="1802685.A3C88_00935"/>
<dbReference type="InterPro" id="IPR008966">
    <property type="entry name" value="Adhesion_dom_sf"/>
</dbReference>
<comment type="caution">
    <text evidence="8">The sequence shown here is derived from an EMBL/GenBank/DDBJ whole genome shotgun (WGS) entry which is preliminary data.</text>
</comment>
<feature type="domain" description="DUF11" evidence="6">
    <location>
        <begin position="658"/>
        <end position="761"/>
    </location>
</feature>
<dbReference type="EMBL" id="MGJZ01000001">
    <property type="protein sequence ID" value="OGN17928.1"/>
    <property type="molecule type" value="Genomic_DNA"/>
</dbReference>
<evidence type="ECO:0000256" key="5">
    <source>
        <dbReference type="SAM" id="SignalP"/>
    </source>
</evidence>
<dbReference type="PANTHER" id="PTHR48148">
    <property type="entry name" value="KERATINOCYTE PROLINE-RICH PROTEIN"/>
    <property type="match status" value="1"/>
</dbReference>
<evidence type="ECO:0000313" key="9">
    <source>
        <dbReference type="Proteomes" id="UP000178117"/>
    </source>
</evidence>
<comment type="subcellular location">
    <subcellularLocation>
        <location evidence="1">Secreted</location>
    </subcellularLocation>
</comment>
<reference evidence="8 9" key="1">
    <citation type="journal article" date="2016" name="Nat. Commun.">
        <title>Thousands of microbial genomes shed light on interconnected biogeochemical processes in an aquifer system.</title>
        <authorList>
            <person name="Anantharaman K."/>
            <person name="Brown C.T."/>
            <person name="Hug L.A."/>
            <person name="Sharon I."/>
            <person name="Castelle C.J."/>
            <person name="Probst A.J."/>
            <person name="Thomas B.C."/>
            <person name="Singh A."/>
            <person name="Wilkins M.J."/>
            <person name="Karaoz U."/>
            <person name="Brodie E.L."/>
            <person name="Williams K.H."/>
            <person name="Hubbard S.S."/>
            <person name="Banfield J.F."/>
        </authorList>
    </citation>
    <scope>NUCLEOTIDE SEQUENCE [LARGE SCALE GENOMIC DNA]</scope>
</reference>
<dbReference type="Gene3D" id="2.40.160.150">
    <property type="match status" value="1"/>
</dbReference>
<proteinExistence type="predicted"/>
<evidence type="ECO:0000256" key="3">
    <source>
        <dbReference type="ARBA" id="ARBA00022729"/>
    </source>
</evidence>
<dbReference type="Gene3D" id="2.60.40.10">
    <property type="entry name" value="Immunoglobulins"/>
    <property type="match status" value="1"/>
</dbReference>
<evidence type="ECO:0008006" key="10">
    <source>
        <dbReference type="Google" id="ProtNLM"/>
    </source>
</evidence>
<feature type="compositionally biased region" description="Pro residues" evidence="4">
    <location>
        <begin position="149"/>
        <end position="181"/>
    </location>
</feature>
<dbReference type="InterPro" id="IPR001434">
    <property type="entry name" value="OmcB-like_DUF11"/>
</dbReference>
<evidence type="ECO:0000256" key="2">
    <source>
        <dbReference type="ARBA" id="ARBA00022525"/>
    </source>
</evidence>
<dbReference type="InterPro" id="IPR033764">
    <property type="entry name" value="Sdr_B"/>
</dbReference>
<dbReference type="NCBIfam" id="TIGR01451">
    <property type="entry name" value="B_ant_repeat"/>
    <property type="match status" value="2"/>
</dbReference>
<dbReference type="Proteomes" id="UP000178117">
    <property type="component" value="Unassembled WGS sequence"/>
</dbReference>
<evidence type="ECO:0000259" key="7">
    <source>
        <dbReference type="Pfam" id="PF17210"/>
    </source>
</evidence>
<dbReference type="Gene3D" id="2.60.40.740">
    <property type="match status" value="2"/>
</dbReference>
<feature type="compositionally biased region" description="Pro residues" evidence="4">
    <location>
        <begin position="292"/>
        <end position="318"/>
    </location>
</feature>
<dbReference type="PANTHER" id="PTHR48148:SF3">
    <property type="entry name" value="KERATINOCYTE PROLINE-RICH PROTEIN"/>
    <property type="match status" value="1"/>
</dbReference>
<evidence type="ECO:0000256" key="1">
    <source>
        <dbReference type="ARBA" id="ARBA00004613"/>
    </source>
</evidence>
<feature type="signal peptide" evidence="5">
    <location>
        <begin position="1"/>
        <end position="24"/>
    </location>
</feature>
<feature type="region of interest" description="Disordered" evidence="4">
    <location>
        <begin position="140"/>
        <end position="181"/>
    </location>
</feature>
<evidence type="ECO:0000259" key="6">
    <source>
        <dbReference type="Pfam" id="PF01345"/>
    </source>
</evidence>
<keyword evidence="2" id="KW-0964">Secreted</keyword>
<dbReference type="AlphaFoldDB" id="A0A1F8FZD5"/>
<name>A0A1F8FZD5_9BACT</name>
<gene>
    <name evidence="8" type="ORF">A3C88_00935</name>
</gene>
<protein>
    <recommendedName>
        <fullName evidence="10">SD-repeat containing protein B domain-containing protein</fullName>
    </recommendedName>
</protein>
<sequence>MNKIFKASLVSFLTFAVTITVSYADHSPFHSPIFENPGEQEGPTDITTDCTDPGLVMAGSILYTGELGGGALGRITNNSNCEIPVTFRAVIIANGQVFDSMTATMGPWDIKDFHISVPECPYRLDLFSGTTMFDSRTVSRDGSCVATPTPTPVPTPTRTPTPTPTPAPTATPTPAPTSTPVPTPPPVNLFHVRGVVFIDANRNGQFESGEATVSGRPITLANQPDTAVFQTTVTSGGGNYQFSNLGPGGYRVKHQVPAGFVRTTDDSFPFTITNANVVWDFGIVPEAVSTPTPTPTPAPTPTPTPTATPTPTPTPTPAPGAATIRIIKEVVNDNGGWASPFDFPLFVNNQQVQHNATNAFTPGTYVITEVQRVGYQRTNIRGSCNADGTLSLVAGQQAVCIITNNDIAPAITPTPAPTPTPTPILSIINSPCANANNSCNTTNNSTITQSGTGNVAQVNQSGSQITGTGNVQNSQQNTANVNVSTTSTPAPTPVPNATLSISKFVRNLSTQAGEVKTVSAMSGETVEFIIRVTAGSFTTATNVRLSDSMSSGLNYVSGSATVDNSFIGDGLANGGTIVFGDFTPGRTATVRFRAVVSSQISGGGTLSNVATAAADNAPSVNDSAQVVVNASQNQAISIEKFGRNVTRGGAIKQTSLTAFRSDTVEFSIVVTAPSNTNLSNVVINDVLPFGLSYLSGSTRVNGVTTVDGLVNDGGINIGFLNAGQQAVITFLASVNANAASGQTFVNTANVRANNIGPVNSNPVYVSIGSTGVVAGALNVRTGPGMTAGISGLGALLSAAGWYFRRKFGVDLQLG</sequence>
<dbReference type="InterPro" id="IPR013783">
    <property type="entry name" value="Ig-like_fold"/>
</dbReference>
<evidence type="ECO:0000313" key="8">
    <source>
        <dbReference type="EMBL" id="OGN17928.1"/>
    </source>
</evidence>
<feature type="chain" id="PRO_5009535553" description="SD-repeat containing protein B domain-containing protein" evidence="5">
    <location>
        <begin position="25"/>
        <end position="814"/>
    </location>
</feature>